<dbReference type="GO" id="GO:0004784">
    <property type="term" value="F:superoxide dismutase activity"/>
    <property type="evidence" value="ECO:0007669"/>
    <property type="project" value="UniProtKB-EC"/>
</dbReference>
<dbReference type="InterPro" id="IPR001424">
    <property type="entry name" value="SOD_Cu_Zn_dom"/>
</dbReference>
<dbReference type="GeneTree" id="ENSGT00940000162224"/>
<keyword evidence="1" id="KW-0560">Oxidoreductase</keyword>
<organism evidence="4 5">
    <name type="scientific">Myripristis murdjan</name>
    <name type="common">pinecone soldierfish</name>
    <dbReference type="NCBI Taxonomy" id="586833"/>
    <lineage>
        <taxon>Eukaryota</taxon>
        <taxon>Metazoa</taxon>
        <taxon>Chordata</taxon>
        <taxon>Craniata</taxon>
        <taxon>Vertebrata</taxon>
        <taxon>Euteleostomi</taxon>
        <taxon>Actinopterygii</taxon>
        <taxon>Neopterygii</taxon>
        <taxon>Teleostei</taxon>
        <taxon>Neoteleostei</taxon>
        <taxon>Acanthomorphata</taxon>
        <taxon>Holocentriformes</taxon>
        <taxon>Holocentridae</taxon>
        <taxon>Myripristis</taxon>
    </lineage>
</organism>
<feature type="signal peptide" evidence="2">
    <location>
        <begin position="1"/>
        <end position="19"/>
    </location>
</feature>
<dbReference type="PRINTS" id="PR00068">
    <property type="entry name" value="CUZNDISMTASE"/>
</dbReference>
<comment type="cofactor">
    <cofactor evidence="1">
        <name>Cu cation</name>
        <dbReference type="ChEBI" id="CHEBI:23378"/>
    </cofactor>
    <text evidence="1">Binds 1 copper ion per subunit.</text>
</comment>
<keyword evidence="2" id="KW-0732">Signal</keyword>
<reference evidence="4" key="2">
    <citation type="submission" date="2025-08" db="UniProtKB">
        <authorList>
            <consortium name="Ensembl"/>
        </authorList>
    </citation>
    <scope>IDENTIFICATION</scope>
</reference>
<dbReference type="GO" id="GO:0005507">
    <property type="term" value="F:copper ion binding"/>
    <property type="evidence" value="ECO:0007669"/>
    <property type="project" value="InterPro"/>
</dbReference>
<accession>A0A667Z8U5</accession>
<feature type="chain" id="PRO_5025471724" description="Superoxide dismutase [Cu-Zn]" evidence="2">
    <location>
        <begin position="20"/>
        <end position="204"/>
    </location>
</feature>
<keyword evidence="5" id="KW-1185">Reference proteome</keyword>
<name>A0A667Z8U5_9TELE</name>
<dbReference type="PROSITE" id="PS00332">
    <property type="entry name" value="SOD_CU_ZN_2"/>
    <property type="match status" value="1"/>
</dbReference>
<gene>
    <name evidence="4" type="primary">SOD3</name>
</gene>
<dbReference type="InterPro" id="IPR036423">
    <property type="entry name" value="SOD-like_Cu/Zn_dom_sf"/>
</dbReference>
<dbReference type="PROSITE" id="PS00087">
    <property type="entry name" value="SOD_CU_ZN_1"/>
    <property type="match status" value="1"/>
</dbReference>
<keyword evidence="1" id="KW-0862">Zinc</keyword>
<reference evidence="4" key="3">
    <citation type="submission" date="2025-09" db="UniProtKB">
        <authorList>
            <consortium name="Ensembl"/>
        </authorList>
    </citation>
    <scope>IDENTIFICATION</scope>
</reference>
<evidence type="ECO:0000259" key="3">
    <source>
        <dbReference type="Pfam" id="PF00080"/>
    </source>
</evidence>
<reference evidence="4" key="1">
    <citation type="submission" date="2019-06" db="EMBL/GenBank/DDBJ databases">
        <authorList>
            <consortium name="Wellcome Sanger Institute Data Sharing"/>
        </authorList>
    </citation>
    <scope>NUCLEOTIDE SEQUENCE [LARGE SCALE GENOMIC DNA]</scope>
</reference>
<evidence type="ECO:0000256" key="2">
    <source>
        <dbReference type="SAM" id="SignalP"/>
    </source>
</evidence>
<dbReference type="Pfam" id="PF00080">
    <property type="entry name" value="Sod_Cu"/>
    <property type="match status" value="1"/>
</dbReference>
<dbReference type="Gene3D" id="2.60.40.200">
    <property type="entry name" value="Superoxide dismutase, copper/zinc binding domain"/>
    <property type="match status" value="1"/>
</dbReference>
<dbReference type="SUPFAM" id="SSF49329">
    <property type="entry name" value="Cu,Zn superoxide dismutase-like"/>
    <property type="match status" value="1"/>
</dbReference>
<dbReference type="PANTHER" id="PTHR10003">
    <property type="entry name" value="SUPEROXIDE DISMUTASE CU-ZN -RELATED"/>
    <property type="match status" value="1"/>
</dbReference>
<dbReference type="EC" id="1.15.1.1" evidence="1"/>
<dbReference type="Proteomes" id="UP000472263">
    <property type="component" value="Chromosome 18"/>
</dbReference>
<protein>
    <recommendedName>
        <fullName evidence="1">Superoxide dismutase [Cu-Zn]</fullName>
        <ecNumber evidence="1">1.15.1.1</ecNumber>
    </recommendedName>
</protein>
<proteinExistence type="inferred from homology"/>
<keyword evidence="1" id="KW-0479">Metal-binding</keyword>
<comment type="similarity">
    <text evidence="1">Belongs to the Cu-Zn superoxide dismutase family.</text>
</comment>
<feature type="domain" description="Superoxide dismutase copper/zinc binding" evidence="3">
    <location>
        <begin position="66"/>
        <end position="195"/>
    </location>
</feature>
<evidence type="ECO:0000256" key="1">
    <source>
        <dbReference type="RuleBase" id="RU000393"/>
    </source>
</evidence>
<dbReference type="InterPro" id="IPR018152">
    <property type="entry name" value="SOD_Cu/Zn_BS"/>
</dbReference>
<evidence type="ECO:0000313" key="5">
    <source>
        <dbReference type="Proteomes" id="UP000472263"/>
    </source>
</evidence>
<comment type="cofactor">
    <cofactor evidence="1">
        <name>Zn(2+)</name>
        <dbReference type="ChEBI" id="CHEBI:29105"/>
    </cofactor>
    <text evidence="1">Binds 1 zinc ion per subunit.</text>
</comment>
<dbReference type="InParanoid" id="A0A667Z8U5"/>
<comment type="catalytic activity">
    <reaction evidence="1">
        <text>2 superoxide + 2 H(+) = H2O2 + O2</text>
        <dbReference type="Rhea" id="RHEA:20696"/>
        <dbReference type="ChEBI" id="CHEBI:15378"/>
        <dbReference type="ChEBI" id="CHEBI:15379"/>
        <dbReference type="ChEBI" id="CHEBI:16240"/>
        <dbReference type="ChEBI" id="CHEBI:18421"/>
        <dbReference type="EC" id="1.15.1.1"/>
    </reaction>
</comment>
<dbReference type="InterPro" id="IPR024134">
    <property type="entry name" value="SOD_Cu/Zn_/chaperone"/>
</dbReference>
<dbReference type="AlphaFoldDB" id="A0A667Z8U5"/>
<sequence length="204" mass="21923">LNMFTLSCLLFTLIAGVLNVRGSSGTQSKVSISDAPVEVADYNSTLYATCEMKPSTTLPLSQPEIYGQVLFKQVYPDGQMQIIVNLRGFPTTESAERAIHIHQFGDLSKGCSAAGPHFNPLQQNHANHPGDLGNFASSHGQIRKLVTAKATLFGTESVLGRSVVVHEREDDMGNGGDEESLRSGNAGQRIACCVIGLSKNVKLY</sequence>
<evidence type="ECO:0000313" key="4">
    <source>
        <dbReference type="Ensembl" id="ENSMMDP00005032389.1"/>
    </source>
</evidence>
<dbReference type="Ensembl" id="ENSMMDT00005033115.1">
    <property type="protein sequence ID" value="ENSMMDP00005032389.1"/>
    <property type="gene ID" value="ENSMMDG00005015252.1"/>
</dbReference>
<keyword evidence="1" id="KW-0186">Copper</keyword>
<dbReference type="CDD" id="cd00305">
    <property type="entry name" value="Cu-Zn_Superoxide_Dismutase"/>
    <property type="match status" value="1"/>
</dbReference>
<comment type="function">
    <text evidence="1">Destroys radicals which are normally produced within the cells and which are toxic to biological systems.</text>
</comment>